<accession>A0AAW9K3T8</accession>
<reference evidence="1" key="1">
    <citation type="submission" date="2023-08" db="EMBL/GenBank/DDBJ databases">
        <title>Genomic characterization of piscicolin 126 produced by Carnobacterium maltaromaticum CM22 strain isolated from salmon (Salmo salar).</title>
        <authorList>
            <person name="Gonzalez-Gragera E."/>
            <person name="Garcia-Lopez J.D."/>
            <person name="Teso-Perez C."/>
            <person name="Gimenez-Hernandez I."/>
            <person name="Peralta-Sanchez J.M."/>
            <person name="Valdivia E."/>
            <person name="Montalban-Lopez M."/>
            <person name="Martin-Platero A.M."/>
            <person name="Banos A."/>
            <person name="Martinez-Bueno M."/>
        </authorList>
    </citation>
    <scope>NUCLEOTIDE SEQUENCE</scope>
    <source>
        <strain evidence="1">CM22</strain>
    </source>
</reference>
<dbReference type="InterPro" id="IPR005068">
    <property type="entry name" value="Phage_lambda_Stf-r2"/>
</dbReference>
<organism evidence="1 2">
    <name type="scientific">Carnobacterium maltaromaticum</name>
    <name type="common">Carnobacterium piscicola</name>
    <dbReference type="NCBI Taxonomy" id="2751"/>
    <lineage>
        <taxon>Bacteria</taxon>
        <taxon>Bacillati</taxon>
        <taxon>Bacillota</taxon>
        <taxon>Bacilli</taxon>
        <taxon>Lactobacillales</taxon>
        <taxon>Carnobacteriaceae</taxon>
        <taxon>Carnobacterium</taxon>
    </lineage>
</organism>
<protein>
    <submittedName>
        <fullName evidence="1">Phage tail protein</fullName>
    </submittedName>
</protein>
<gene>
    <name evidence="1" type="ORF">RAK27_05165</name>
</gene>
<dbReference type="Pfam" id="PF03406">
    <property type="entry name" value="Phage_fiber_2"/>
    <property type="match status" value="1"/>
</dbReference>
<proteinExistence type="predicted"/>
<evidence type="ECO:0000313" key="2">
    <source>
        <dbReference type="Proteomes" id="UP001290462"/>
    </source>
</evidence>
<sequence>MGLKKEIPNWKNEGIEPSENIKIDGHKAGVKPPASLFNWFWFSVSEFLLEIKERVYTKDELYTKGEVDINLDKKADKSLFENHTINKNNPHSVNKIQVGLSNVDNIQQATKVEFESHVASKNNPHSVTKVQVGLSNVDNIQQATKAEFNSHNMDTTKHITATERSNWNSKATGDHSHNFSEIKNVPLASTSIQGVVKLSDSVVSVDITTAATPKSVKAAYDYAKSCEAALNKHQLEKNNPHEVTAFQVGAYSKTESYGKTELYNRTEIDKKVSDIISGNVLSATKLQTARTIAGISFDGTSNIVIPAANVGAYTKYETDLAISTHANLKNNPHSVTKVQVGLSNVDNIQQATKVEFNSHNMDTTKHITDTERSKWNAKQDVYYDSGWIKAVTSGVTHDTGKPLQYRKIGNRVIFRGGGTFPTAAGTTFLVMPEGFSPVGQPAFFDTTVRDSNPQHKCIVQVLTSSECKIITNSYAANPIFLDGFEYLID</sequence>
<name>A0AAW9K3T8_CARML</name>
<dbReference type="AlphaFoldDB" id="A0AAW9K3T8"/>
<dbReference type="GO" id="GO:0019062">
    <property type="term" value="P:virion attachment to host cell"/>
    <property type="evidence" value="ECO:0007669"/>
    <property type="project" value="InterPro"/>
</dbReference>
<dbReference type="GO" id="GO:0046718">
    <property type="term" value="P:symbiont entry into host cell"/>
    <property type="evidence" value="ECO:0007669"/>
    <property type="project" value="InterPro"/>
</dbReference>
<dbReference type="Proteomes" id="UP001290462">
    <property type="component" value="Unassembled WGS sequence"/>
</dbReference>
<dbReference type="EMBL" id="JAVBVO010000003">
    <property type="protein sequence ID" value="MDZ5758042.1"/>
    <property type="molecule type" value="Genomic_DNA"/>
</dbReference>
<comment type="caution">
    <text evidence="1">The sequence shown here is derived from an EMBL/GenBank/DDBJ whole genome shotgun (WGS) entry which is preliminary data.</text>
</comment>
<dbReference type="RefSeq" id="WP_322808622.1">
    <property type="nucleotide sequence ID" value="NZ_JAVBVO010000003.1"/>
</dbReference>
<evidence type="ECO:0000313" key="1">
    <source>
        <dbReference type="EMBL" id="MDZ5758042.1"/>
    </source>
</evidence>